<dbReference type="AlphaFoldDB" id="W2N395"/>
<dbReference type="InterPro" id="IPR002569">
    <property type="entry name" value="Met_Sox_Rdtase_MsrA_dom"/>
</dbReference>
<evidence type="ECO:0000256" key="2">
    <source>
        <dbReference type="ARBA" id="ARBA00012502"/>
    </source>
</evidence>
<evidence type="ECO:0000256" key="5">
    <source>
        <dbReference type="ARBA" id="ARBA00030643"/>
    </source>
</evidence>
<dbReference type="FunFam" id="3.30.1060.10:FF:000002">
    <property type="entry name" value="Peptide methionine sulfoxide reductase"/>
    <property type="match status" value="1"/>
</dbReference>
<evidence type="ECO:0000256" key="3">
    <source>
        <dbReference type="ARBA" id="ARBA00023002"/>
    </source>
</evidence>
<dbReference type="GO" id="GO:0008113">
    <property type="term" value="F:peptide-methionine (S)-S-oxide reductase activity"/>
    <property type="evidence" value="ECO:0007669"/>
    <property type="project" value="UniProtKB-EC"/>
</dbReference>
<dbReference type="Proteomes" id="UP000054532">
    <property type="component" value="Unassembled WGS sequence"/>
</dbReference>
<dbReference type="HAMAP" id="MF_01401">
    <property type="entry name" value="MsrA"/>
    <property type="match status" value="1"/>
</dbReference>
<protein>
    <recommendedName>
        <fullName evidence="2">peptide-methionine (S)-S-oxide reductase</fullName>
        <ecNumber evidence="2">1.8.4.11</ecNumber>
    </recommendedName>
    <alternativeName>
        <fullName evidence="5">Peptide-methionine (S)-S-oxide reductase</fullName>
    </alternativeName>
    <alternativeName>
        <fullName evidence="4">Protein-methionine-S-oxide reductase</fullName>
    </alternativeName>
</protein>
<accession>W2N395</accession>
<keyword evidence="3" id="KW-0560">Oxidoreductase</keyword>
<name>W2N395_PHYNI</name>
<dbReference type="Pfam" id="PF01625">
    <property type="entry name" value="PMSR"/>
    <property type="match status" value="1"/>
</dbReference>
<feature type="non-terminal residue" evidence="9">
    <location>
        <position position="1"/>
    </location>
</feature>
<dbReference type="EMBL" id="KI693661">
    <property type="protein sequence ID" value="ETM43071.1"/>
    <property type="molecule type" value="Genomic_DNA"/>
</dbReference>
<dbReference type="PANTHER" id="PTHR42799">
    <property type="entry name" value="MITOCHONDRIAL PEPTIDE METHIONINE SULFOXIDE REDUCTASE"/>
    <property type="match status" value="1"/>
</dbReference>
<feature type="domain" description="Peptide methionine sulphoxide reductase MsrA" evidence="8">
    <location>
        <begin position="65"/>
        <end position="208"/>
    </location>
</feature>
<sequence length="224" mass="25381">GKTTIIPVLSSILSRPHQKMFIGCVAPQFRLIRRSVTSRLLHSSRVIAMSDNQLDNNISKPQSVATFAAGCFWGVQLAFDRLPGVLETTVGYTQGNVDNPTYRQVCTDRTNHAEAICIVYDESQTSYEALLNKFWAIHDPTTLNRQKNDKGTQYRSGIYYHSEDQRKAALASKEEHQKTLIKPIVTEIMEAKQFWDAEDYHQKYLEKGGQCADKGCETPIRCYG</sequence>
<dbReference type="NCBIfam" id="TIGR00401">
    <property type="entry name" value="msrA"/>
    <property type="match status" value="1"/>
</dbReference>
<dbReference type="GO" id="GO:0034599">
    <property type="term" value="P:cellular response to oxidative stress"/>
    <property type="evidence" value="ECO:0007669"/>
    <property type="project" value="TreeGrafter"/>
</dbReference>
<dbReference type="GO" id="GO:0005737">
    <property type="term" value="C:cytoplasm"/>
    <property type="evidence" value="ECO:0007669"/>
    <property type="project" value="TreeGrafter"/>
</dbReference>
<evidence type="ECO:0000256" key="6">
    <source>
        <dbReference type="ARBA" id="ARBA00047806"/>
    </source>
</evidence>
<evidence type="ECO:0000256" key="4">
    <source>
        <dbReference type="ARBA" id="ARBA00030273"/>
    </source>
</evidence>
<dbReference type="SUPFAM" id="SSF55068">
    <property type="entry name" value="Peptide methionine sulfoxide reductase"/>
    <property type="match status" value="1"/>
</dbReference>
<comment type="catalytic activity">
    <reaction evidence="7">
        <text>[thioredoxin]-disulfide + L-methionine + H2O = L-methionine (S)-S-oxide + [thioredoxin]-dithiol</text>
        <dbReference type="Rhea" id="RHEA:19993"/>
        <dbReference type="Rhea" id="RHEA-COMP:10698"/>
        <dbReference type="Rhea" id="RHEA-COMP:10700"/>
        <dbReference type="ChEBI" id="CHEBI:15377"/>
        <dbReference type="ChEBI" id="CHEBI:29950"/>
        <dbReference type="ChEBI" id="CHEBI:50058"/>
        <dbReference type="ChEBI" id="CHEBI:57844"/>
        <dbReference type="ChEBI" id="CHEBI:58772"/>
        <dbReference type="EC" id="1.8.4.11"/>
    </reaction>
</comment>
<evidence type="ECO:0000256" key="7">
    <source>
        <dbReference type="ARBA" id="ARBA00048782"/>
    </source>
</evidence>
<dbReference type="InterPro" id="IPR050162">
    <property type="entry name" value="MsrA_MetSO_reductase"/>
</dbReference>
<gene>
    <name evidence="9" type="ORF">L914_11380</name>
</gene>
<dbReference type="Gene3D" id="3.30.1060.10">
    <property type="entry name" value="Peptide methionine sulphoxide reductase MsrA"/>
    <property type="match status" value="1"/>
</dbReference>
<dbReference type="EC" id="1.8.4.11" evidence="2"/>
<comment type="similarity">
    <text evidence="1">Belongs to the MsrA Met sulfoxide reductase family.</text>
</comment>
<evidence type="ECO:0000259" key="8">
    <source>
        <dbReference type="Pfam" id="PF01625"/>
    </source>
</evidence>
<dbReference type="InterPro" id="IPR036509">
    <property type="entry name" value="Met_Sox_Rdtase_MsrA_sf"/>
</dbReference>
<dbReference type="PANTHER" id="PTHR42799:SF2">
    <property type="entry name" value="MITOCHONDRIAL PEPTIDE METHIONINE SULFOXIDE REDUCTASE"/>
    <property type="match status" value="1"/>
</dbReference>
<comment type="catalytic activity">
    <reaction evidence="6">
        <text>L-methionyl-[protein] + [thioredoxin]-disulfide + H2O = L-methionyl-(S)-S-oxide-[protein] + [thioredoxin]-dithiol</text>
        <dbReference type="Rhea" id="RHEA:14217"/>
        <dbReference type="Rhea" id="RHEA-COMP:10698"/>
        <dbReference type="Rhea" id="RHEA-COMP:10700"/>
        <dbReference type="Rhea" id="RHEA-COMP:12313"/>
        <dbReference type="Rhea" id="RHEA-COMP:12315"/>
        <dbReference type="ChEBI" id="CHEBI:15377"/>
        <dbReference type="ChEBI" id="CHEBI:16044"/>
        <dbReference type="ChEBI" id="CHEBI:29950"/>
        <dbReference type="ChEBI" id="CHEBI:44120"/>
        <dbReference type="ChEBI" id="CHEBI:50058"/>
        <dbReference type="EC" id="1.8.4.11"/>
    </reaction>
</comment>
<reference evidence="9" key="1">
    <citation type="submission" date="2013-11" db="EMBL/GenBank/DDBJ databases">
        <title>The Genome Sequence of Phytophthora parasitica IAC_01/95.</title>
        <authorList>
            <consortium name="The Broad Institute Genomics Platform"/>
            <person name="Russ C."/>
            <person name="Tyler B."/>
            <person name="Panabieres F."/>
            <person name="Shan W."/>
            <person name="Tripathy S."/>
            <person name="Grunwald N."/>
            <person name="Machado M."/>
            <person name="Johnson C.S."/>
            <person name="Arredondo F."/>
            <person name="Hong C."/>
            <person name="Coffey M."/>
            <person name="Young S.K."/>
            <person name="Zeng Q."/>
            <person name="Gargeya S."/>
            <person name="Fitzgerald M."/>
            <person name="Abouelleil A."/>
            <person name="Alvarado L."/>
            <person name="Chapman S.B."/>
            <person name="Gainer-Dewar J."/>
            <person name="Goldberg J."/>
            <person name="Griggs A."/>
            <person name="Gujja S."/>
            <person name="Hansen M."/>
            <person name="Howarth C."/>
            <person name="Imamovic A."/>
            <person name="Ireland A."/>
            <person name="Larimer J."/>
            <person name="McCowan C."/>
            <person name="Murphy C."/>
            <person name="Pearson M."/>
            <person name="Poon T.W."/>
            <person name="Priest M."/>
            <person name="Roberts A."/>
            <person name="Saif S."/>
            <person name="Shea T."/>
            <person name="Sykes S."/>
            <person name="Wortman J."/>
            <person name="Nusbaum C."/>
            <person name="Birren B."/>
        </authorList>
    </citation>
    <scope>NUCLEOTIDE SEQUENCE [LARGE SCALE GENOMIC DNA]</scope>
    <source>
        <strain evidence="9">IAC_01/95</strain>
    </source>
</reference>
<dbReference type="VEuPathDB" id="FungiDB:PPTG_12655"/>
<evidence type="ECO:0000256" key="1">
    <source>
        <dbReference type="ARBA" id="ARBA00005591"/>
    </source>
</evidence>
<organism evidence="9">
    <name type="scientific">Phytophthora nicotianae</name>
    <name type="common">Potato buckeye rot agent</name>
    <name type="synonym">Phytophthora parasitica</name>
    <dbReference type="NCBI Taxonomy" id="4792"/>
    <lineage>
        <taxon>Eukaryota</taxon>
        <taxon>Sar</taxon>
        <taxon>Stramenopiles</taxon>
        <taxon>Oomycota</taxon>
        <taxon>Peronosporomycetes</taxon>
        <taxon>Peronosporales</taxon>
        <taxon>Peronosporaceae</taxon>
        <taxon>Phytophthora</taxon>
    </lineage>
</organism>
<evidence type="ECO:0000313" key="9">
    <source>
        <dbReference type="EMBL" id="ETM43071.1"/>
    </source>
</evidence>
<proteinExistence type="inferred from homology"/>